<dbReference type="SUPFAM" id="SSF55816">
    <property type="entry name" value="5'-nucleotidase (syn. UDP-sugar hydrolase), C-terminal domain"/>
    <property type="match status" value="1"/>
</dbReference>
<dbReference type="Gene3D" id="3.60.21.10">
    <property type="match status" value="1"/>
</dbReference>
<dbReference type="InterPro" id="IPR004843">
    <property type="entry name" value="Calcineurin-like_PHP"/>
</dbReference>
<dbReference type="AlphaFoldDB" id="A0ABD5Z9C6"/>
<dbReference type="InterPro" id="IPR006179">
    <property type="entry name" value="5_nucleotidase/apyrase"/>
</dbReference>
<protein>
    <submittedName>
        <fullName evidence="4">Bifunctional metallophosphatase/5'-nucleotidase</fullName>
    </submittedName>
</protein>
<dbReference type="SUPFAM" id="SSF56300">
    <property type="entry name" value="Metallo-dependent phosphatases"/>
    <property type="match status" value="1"/>
</dbReference>
<evidence type="ECO:0000259" key="3">
    <source>
        <dbReference type="Pfam" id="PF02872"/>
    </source>
</evidence>
<dbReference type="InterPro" id="IPR036907">
    <property type="entry name" value="5'-Nucleotdase_C_sf"/>
</dbReference>
<dbReference type="InterPro" id="IPR029052">
    <property type="entry name" value="Metallo-depent_PP-like"/>
</dbReference>
<dbReference type="Gene3D" id="3.90.780.10">
    <property type="entry name" value="5'-Nucleotidase, C-terminal domain"/>
    <property type="match status" value="1"/>
</dbReference>
<evidence type="ECO:0000313" key="5">
    <source>
        <dbReference type="Proteomes" id="UP001596447"/>
    </source>
</evidence>
<name>A0ABD5Z9C6_9EURY</name>
<gene>
    <name evidence="4" type="ORF">ACFQJ9_19805</name>
</gene>
<dbReference type="Pfam" id="PF00149">
    <property type="entry name" value="Metallophos"/>
    <property type="match status" value="1"/>
</dbReference>
<dbReference type="Pfam" id="PF02872">
    <property type="entry name" value="5_nucleotid_C"/>
    <property type="match status" value="1"/>
</dbReference>
<comment type="caution">
    <text evidence="4">The sequence shown here is derived from an EMBL/GenBank/DDBJ whole genome shotgun (WGS) entry which is preliminary data.</text>
</comment>
<dbReference type="InterPro" id="IPR008334">
    <property type="entry name" value="5'-Nucleotdase_C"/>
</dbReference>
<keyword evidence="1" id="KW-0732">Signal</keyword>
<feature type="domain" description="Calcineurin-like phosphoesterase" evidence="2">
    <location>
        <begin position="9"/>
        <end position="204"/>
    </location>
</feature>
<evidence type="ECO:0000256" key="1">
    <source>
        <dbReference type="ARBA" id="ARBA00022729"/>
    </source>
</evidence>
<dbReference type="PANTHER" id="PTHR11575:SF24">
    <property type="entry name" value="5'-NUCLEOTIDASE"/>
    <property type="match status" value="1"/>
</dbReference>
<proteinExistence type="predicted"/>
<keyword evidence="5" id="KW-1185">Reference proteome</keyword>
<evidence type="ECO:0000313" key="4">
    <source>
        <dbReference type="EMBL" id="MFC7201625.1"/>
    </source>
</evidence>
<accession>A0ABD5Z9C6</accession>
<dbReference type="PRINTS" id="PR01607">
    <property type="entry name" value="APYRASEFAMLY"/>
</dbReference>
<organism evidence="4 5">
    <name type="scientific">Halospeciosus flavus</name>
    <dbReference type="NCBI Taxonomy" id="3032283"/>
    <lineage>
        <taxon>Archaea</taxon>
        <taxon>Methanobacteriati</taxon>
        <taxon>Methanobacteriota</taxon>
        <taxon>Stenosarchaea group</taxon>
        <taxon>Halobacteria</taxon>
        <taxon>Halobacteriales</taxon>
        <taxon>Halobacteriaceae</taxon>
        <taxon>Halospeciosus</taxon>
    </lineage>
</organism>
<dbReference type="Proteomes" id="UP001596447">
    <property type="component" value="Unassembled WGS sequence"/>
</dbReference>
<evidence type="ECO:0000259" key="2">
    <source>
        <dbReference type="Pfam" id="PF00149"/>
    </source>
</evidence>
<reference evidence="4 5" key="1">
    <citation type="journal article" date="2019" name="Int. J. Syst. Evol. Microbiol.">
        <title>The Global Catalogue of Microorganisms (GCM) 10K type strain sequencing project: providing services to taxonomists for standard genome sequencing and annotation.</title>
        <authorList>
            <consortium name="The Broad Institute Genomics Platform"/>
            <consortium name="The Broad Institute Genome Sequencing Center for Infectious Disease"/>
            <person name="Wu L."/>
            <person name="Ma J."/>
        </authorList>
    </citation>
    <scope>NUCLEOTIDE SEQUENCE [LARGE SCALE GENOMIC DNA]</scope>
    <source>
        <strain evidence="4 5">XZGYJ-43</strain>
    </source>
</reference>
<sequence>MSDSPLRHLHYSDVENAYDRPDRIGRLTGTIRSLDGPDAVVAGTGDTTSPGVLPLVTEGRQALDFYEGVGTAVETFGNHDFDFGPDATRDVVADSPQTWVSANAWDADGGRFAADEGVVPRTVVEREGVRVGFVGVTAPETGDLNPMATDVDFSDPVAAAREQVAALREEGVDYVVVLSHLGTPDEELAVELDVDVVLGGHLHAETRERVAGTLIVRPGVNGGIVHEVTLDGGEPTVERHAVDEGPMADDVADALRDRMAAAGLDEVVATVDEPIERTEATVFRGESRIGNFVADAYRWVADADVGLQNSGGIREGEPLDGDVTVADLMSVVPFEEDVIVGELTGRELLTLLRQSSGAVVSFGQADWWHGHVSGIELVWDHATDELVEARVGGDPVDLDATYTVATTDYLFHSEQEFPLLDDEHRGERFYTQYDVLVDYAREVGIDAEIEGRIVRRSVESA</sequence>
<feature type="domain" description="5'-Nucleotidase C-terminal" evidence="3">
    <location>
        <begin position="267"/>
        <end position="421"/>
    </location>
</feature>
<dbReference type="EMBL" id="JBHTAR010000011">
    <property type="protein sequence ID" value="MFC7201625.1"/>
    <property type="molecule type" value="Genomic_DNA"/>
</dbReference>
<dbReference type="RefSeq" id="WP_279528365.1">
    <property type="nucleotide sequence ID" value="NZ_CP122312.1"/>
</dbReference>
<dbReference type="PANTHER" id="PTHR11575">
    <property type="entry name" value="5'-NUCLEOTIDASE-RELATED"/>
    <property type="match status" value="1"/>
</dbReference>
<dbReference type="CDD" id="cd00845">
    <property type="entry name" value="MPP_UshA_N_like"/>
    <property type="match status" value="1"/>
</dbReference>